<feature type="compositionally biased region" description="Polar residues" evidence="1">
    <location>
        <begin position="9"/>
        <end position="21"/>
    </location>
</feature>
<dbReference type="EMBL" id="JAFJZO010000032">
    <property type="protein sequence ID" value="KAG5496153.1"/>
    <property type="molecule type" value="Genomic_DNA"/>
</dbReference>
<evidence type="ECO:0000313" key="2">
    <source>
        <dbReference type="EMBL" id="KAG5496153.1"/>
    </source>
</evidence>
<sequence>MPHKVCVSSLKQSHSKSTNTLADVEDRPFVVATFQRTPSRGGASDKDDDMPSHLMNSRSNVPGMTPLELMAAHRSSIAEISKRADPDLHSLTLSRHQVEAEDIDRASFGDVPEEEYRDALESFKFGEAQK</sequence>
<dbReference type="Proteomes" id="UP000674318">
    <property type="component" value="Chromosome 32"/>
</dbReference>
<dbReference type="RefSeq" id="XP_067754636.1">
    <property type="nucleotide sequence ID" value="XM_067898479.1"/>
</dbReference>
<dbReference type="OrthoDB" id="271272at2759"/>
<accession>A0A836IJS7</accession>
<protein>
    <submittedName>
        <fullName evidence="2">Uncharacterized protein</fullName>
    </submittedName>
</protein>
<name>A0A836IJS7_9TRYP</name>
<reference evidence="2 3" key="1">
    <citation type="submission" date="2021-02" db="EMBL/GenBank/DDBJ databases">
        <title>Porcisia hertigi Genome sequencing and assembly.</title>
        <authorList>
            <person name="Almutairi H."/>
            <person name="Gatherer D."/>
        </authorList>
    </citation>
    <scope>NUCLEOTIDE SEQUENCE [LARGE SCALE GENOMIC DNA]</scope>
    <source>
        <strain evidence="2 3">C119</strain>
    </source>
</reference>
<proteinExistence type="predicted"/>
<gene>
    <name evidence="2" type="ORF">JKF63_02454</name>
</gene>
<evidence type="ECO:0000256" key="1">
    <source>
        <dbReference type="SAM" id="MobiDB-lite"/>
    </source>
</evidence>
<dbReference type="GeneID" id="94288556"/>
<comment type="caution">
    <text evidence="2">The sequence shown here is derived from an EMBL/GenBank/DDBJ whole genome shotgun (WGS) entry which is preliminary data.</text>
</comment>
<evidence type="ECO:0000313" key="3">
    <source>
        <dbReference type="Proteomes" id="UP000674318"/>
    </source>
</evidence>
<organism evidence="2 3">
    <name type="scientific">Porcisia hertigi</name>
    <dbReference type="NCBI Taxonomy" id="2761500"/>
    <lineage>
        <taxon>Eukaryota</taxon>
        <taxon>Discoba</taxon>
        <taxon>Euglenozoa</taxon>
        <taxon>Kinetoplastea</taxon>
        <taxon>Metakinetoplastina</taxon>
        <taxon>Trypanosomatida</taxon>
        <taxon>Trypanosomatidae</taxon>
        <taxon>Leishmaniinae</taxon>
        <taxon>Porcisia</taxon>
    </lineage>
</organism>
<dbReference type="KEGG" id="phet:94288556"/>
<dbReference type="AlphaFoldDB" id="A0A836IJS7"/>
<feature type="region of interest" description="Disordered" evidence="1">
    <location>
        <begin position="34"/>
        <end position="63"/>
    </location>
</feature>
<feature type="region of interest" description="Disordered" evidence="1">
    <location>
        <begin position="1"/>
        <end position="22"/>
    </location>
</feature>
<keyword evidence="3" id="KW-1185">Reference proteome</keyword>